<sequence>MYTFVFMVGSFPNMNSAKYQFFPKHLFDAFPIQWEYRTHINLQDKLHTRPGLQSMNSLHLRKLK</sequence>
<dbReference type="InParanoid" id="A0A2K1WQT7"/>
<protein>
    <submittedName>
        <fullName evidence="1">Uncharacterized protein</fullName>
    </submittedName>
</protein>
<proteinExistence type="predicted"/>
<dbReference type="EMBL" id="CM009308">
    <property type="protein sequence ID" value="PNS90896.1"/>
    <property type="molecule type" value="Genomic_DNA"/>
</dbReference>
<dbReference type="AlphaFoldDB" id="A0A2K1WQT7"/>
<gene>
    <name evidence="1" type="ORF">POPTR_019G069100</name>
</gene>
<evidence type="ECO:0000313" key="1">
    <source>
        <dbReference type="EMBL" id="PNS90896.1"/>
    </source>
</evidence>
<accession>A0A2K1WQT7</accession>
<name>A0A2K1WQT7_POPTR</name>
<reference evidence="1 2" key="1">
    <citation type="journal article" date="2006" name="Science">
        <title>The genome of black cottonwood, Populus trichocarpa (Torr. &amp; Gray).</title>
        <authorList>
            <person name="Tuskan G.A."/>
            <person name="Difazio S."/>
            <person name="Jansson S."/>
            <person name="Bohlmann J."/>
            <person name="Grigoriev I."/>
            <person name="Hellsten U."/>
            <person name="Putnam N."/>
            <person name="Ralph S."/>
            <person name="Rombauts S."/>
            <person name="Salamov A."/>
            <person name="Schein J."/>
            <person name="Sterck L."/>
            <person name="Aerts A."/>
            <person name="Bhalerao R.R."/>
            <person name="Bhalerao R.P."/>
            <person name="Blaudez D."/>
            <person name="Boerjan W."/>
            <person name="Brun A."/>
            <person name="Brunner A."/>
            <person name="Busov V."/>
            <person name="Campbell M."/>
            <person name="Carlson J."/>
            <person name="Chalot M."/>
            <person name="Chapman J."/>
            <person name="Chen G.L."/>
            <person name="Cooper D."/>
            <person name="Coutinho P.M."/>
            <person name="Couturier J."/>
            <person name="Covert S."/>
            <person name="Cronk Q."/>
            <person name="Cunningham R."/>
            <person name="Davis J."/>
            <person name="Degroeve S."/>
            <person name="Dejardin A."/>
            <person name="Depamphilis C."/>
            <person name="Detter J."/>
            <person name="Dirks B."/>
            <person name="Dubchak I."/>
            <person name="Duplessis S."/>
            <person name="Ehlting J."/>
            <person name="Ellis B."/>
            <person name="Gendler K."/>
            <person name="Goodstein D."/>
            <person name="Gribskov M."/>
            <person name="Grimwood J."/>
            <person name="Groover A."/>
            <person name="Gunter L."/>
            <person name="Hamberger B."/>
            <person name="Heinze B."/>
            <person name="Helariutta Y."/>
            <person name="Henrissat B."/>
            <person name="Holligan D."/>
            <person name="Holt R."/>
            <person name="Huang W."/>
            <person name="Islam-Faridi N."/>
            <person name="Jones S."/>
            <person name="Jones-Rhoades M."/>
            <person name="Jorgensen R."/>
            <person name="Joshi C."/>
            <person name="Kangasjarvi J."/>
            <person name="Karlsson J."/>
            <person name="Kelleher C."/>
            <person name="Kirkpatrick R."/>
            <person name="Kirst M."/>
            <person name="Kohler A."/>
            <person name="Kalluri U."/>
            <person name="Larimer F."/>
            <person name="Leebens-Mack J."/>
            <person name="Leple J.C."/>
            <person name="Locascio P."/>
            <person name="Lou Y."/>
            <person name="Lucas S."/>
            <person name="Martin F."/>
            <person name="Montanini B."/>
            <person name="Napoli C."/>
            <person name="Nelson D.R."/>
            <person name="Nelson C."/>
            <person name="Nieminen K."/>
            <person name="Nilsson O."/>
            <person name="Pereda V."/>
            <person name="Peter G."/>
            <person name="Philippe R."/>
            <person name="Pilate G."/>
            <person name="Poliakov A."/>
            <person name="Razumovskaya J."/>
            <person name="Richardson P."/>
            <person name="Rinaldi C."/>
            <person name="Ritland K."/>
            <person name="Rouze P."/>
            <person name="Ryaboy D."/>
            <person name="Schmutz J."/>
            <person name="Schrader J."/>
            <person name="Segerman B."/>
            <person name="Shin H."/>
            <person name="Siddiqui A."/>
            <person name="Sterky F."/>
            <person name="Terry A."/>
            <person name="Tsai C.J."/>
            <person name="Uberbacher E."/>
            <person name="Unneberg P."/>
            <person name="Vahala J."/>
            <person name="Wall K."/>
            <person name="Wessler S."/>
            <person name="Yang G."/>
            <person name="Yin T."/>
            <person name="Douglas C."/>
            <person name="Marra M."/>
            <person name="Sandberg G."/>
            <person name="Van de Peer Y."/>
            <person name="Rokhsar D."/>
        </authorList>
    </citation>
    <scope>NUCLEOTIDE SEQUENCE [LARGE SCALE GENOMIC DNA]</scope>
    <source>
        <strain evidence="2">cv. Nisqually</strain>
    </source>
</reference>
<dbReference type="Proteomes" id="UP000006729">
    <property type="component" value="Chromosome 19"/>
</dbReference>
<keyword evidence="2" id="KW-1185">Reference proteome</keyword>
<evidence type="ECO:0000313" key="2">
    <source>
        <dbReference type="Proteomes" id="UP000006729"/>
    </source>
</evidence>
<organism evidence="1 2">
    <name type="scientific">Populus trichocarpa</name>
    <name type="common">Western balsam poplar</name>
    <name type="synonym">Populus balsamifera subsp. trichocarpa</name>
    <dbReference type="NCBI Taxonomy" id="3694"/>
    <lineage>
        <taxon>Eukaryota</taxon>
        <taxon>Viridiplantae</taxon>
        <taxon>Streptophyta</taxon>
        <taxon>Embryophyta</taxon>
        <taxon>Tracheophyta</taxon>
        <taxon>Spermatophyta</taxon>
        <taxon>Magnoliopsida</taxon>
        <taxon>eudicotyledons</taxon>
        <taxon>Gunneridae</taxon>
        <taxon>Pentapetalae</taxon>
        <taxon>rosids</taxon>
        <taxon>fabids</taxon>
        <taxon>Malpighiales</taxon>
        <taxon>Salicaceae</taxon>
        <taxon>Saliceae</taxon>
        <taxon>Populus</taxon>
    </lineage>
</organism>